<evidence type="ECO:0000256" key="1">
    <source>
        <dbReference type="SAM" id="MobiDB-lite"/>
    </source>
</evidence>
<comment type="caution">
    <text evidence="2">The sequence shown here is derived from an EMBL/GenBank/DDBJ whole genome shotgun (WGS) entry which is preliminary data.</text>
</comment>
<accession>A0A839EAD7</accession>
<dbReference type="EMBL" id="JACGWZ010000010">
    <property type="protein sequence ID" value="MBA8827808.1"/>
    <property type="molecule type" value="Genomic_DNA"/>
</dbReference>
<dbReference type="Proteomes" id="UP000569329">
    <property type="component" value="Unassembled WGS sequence"/>
</dbReference>
<reference evidence="2 3" key="1">
    <citation type="submission" date="2020-07" db="EMBL/GenBank/DDBJ databases">
        <title>Sequencing the genomes of 1000 actinobacteria strains.</title>
        <authorList>
            <person name="Klenk H.-P."/>
        </authorList>
    </citation>
    <scope>NUCLEOTIDE SEQUENCE [LARGE SCALE GENOMIC DNA]</scope>
    <source>
        <strain evidence="2 3">DSM 45975</strain>
    </source>
</reference>
<keyword evidence="3" id="KW-1185">Reference proteome</keyword>
<feature type="compositionally biased region" description="Basic residues" evidence="1">
    <location>
        <begin position="172"/>
        <end position="182"/>
    </location>
</feature>
<proteinExistence type="predicted"/>
<dbReference type="RefSeq" id="WP_182546967.1">
    <property type="nucleotide sequence ID" value="NZ_JACGWZ010000010.1"/>
</dbReference>
<evidence type="ECO:0000313" key="2">
    <source>
        <dbReference type="EMBL" id="MBA8827808.1"/>
    </source>
</evidence>
<gene>
    <name evidence="2" type="ORF">FHX42_005215</name>
</gene>
<evidence type="ECO:0000313" key="3">
    <source>
        <dbReference type="Proteomes" id="UP000569329"/>
    </source>
</evidence>
<organism evidence="2 3">
    <name type="scientific">Halosaccharopolyspora lacisalsi</name>
    <dbReference type="NCBI Taxonomy" id="1000566"/>
    <lineage>
        <taxon>Bacteria</taxon>
        <taxon>Bacillati</taxon>
        <taxon>Actinomycetota</taxon>
        <taxon>Actinomycetes</taxon>
        <taxon>Pseudonocardiales</taxon>
        <taxon>Pseudonocardiaceae</taxon>
        <taxon>Halosaccharopolyspora</taxon>
    </lineage>
</organism>
<protein>
    <submittedName>
        <fullName evidence="2">Uncharacterized protein</fullName>
    </submittedName>
</protein>
<feature type="region of interest" description="Disordered" evidence="1">
    <location>
        <begin position="156"/>
        <end position="250"/>
    </location>
</feature>
<name>A0A839EAD7_9PSEU</name>
<sequence length="250" mass="26679">MSGRRRRCAGCRAARAYRARQLRERVWEVGLDLARAALSPAIHELSGALAALGAYAEEPTAQRLAIAEHNEGTAELSARLANALYGTAWARVLHTEVAAHDAGVDNRYRAEAWQAAGADAEGVAILLHYTAMCHASELAAIQQRLPVDLGVISAASSGRRSGDTATGDHDRAQHRRSPRRARHPEPGPDGRPTGNGGRPAARTGRRRPGRGHDHQPRPLVPPGQQRRNDLRASPLARSASVGFGAGALGR</sequence>
<feature type="compositionally biased region" description="Basic and acidic residues" evidence="1">
    <location>
        <begin position="160"/>
        <end position="171"/>
    </location>
</feature>
<dbReference type="AlphaFoldDB" id="A0A839EAD7"/>